<sequence length="161" mass="17248">MARLRRSGGSGKHGRKGMTRTGEDGTEGDEVARSRMAMLFTMLAVAVLALTGCTVATAGTGVAERADRPLTPSLEGTVWSGTDSDGRYYVFRFKAGSRLAYTSPTGTFDKSSDTWTQRGATITLTFNSGYAVYKGSIVGNDMGGRASNVVGKKWEWSVRKQ</sequence>
<evidence type="ECO:0000256" key="2">
    <source>
        <dbReference type="SAM" id="Phobius"/>
    </source>
</evidence>
<keyword evidence="4" id="KW-1185">Reference proteome</keyword>
<proteinExistence type="predicted"/>
<name>A0A511DD23_9PSEU</name>
<comment type="caution">
    <text evidence="3">The sequence shown here is derived from an EMBL/GenBank/DDBJ whole genome shotgun (WGS) entry which is preliminary data.</text>
</comment>
<protein>
    <submittedName>
        <fullName evidence="3">Uncharacterized protein</fullName>
    </submittedName>
</protein>
<evidence type="ECO:0000313" key="4">
    <source>
        <dbReference type="Proteomes" id="UP000321685"/>
    </source>
</evidence>
<reference evidence="3 4" key="1">
    <citation type="submission" date="2019-07" db="EMBL/GenBank/DDBJ databases">
        <title>Whole genome shotgun sequence of Pseudonocardia sulfidoxydans NBRC 16205.</title>
        <authorList>
            <person name="Hosoyama A."/>
            <person name="Uohara A."/>
            <person name="Ohji S."/>
            <person name="Ichikawa N."/>
        </authorList>
    </citation>
    <scope>NUCLEOTIDE SEQUENCE [LARGE SCALE GENOMIC DNA]</scope>
    <source>
        <strain evidence="3 4">NBRC 16205</strain>
    </source>
</reference>
<feature type="compositionally biased region" description="Basic residues" evidence="1">
    <location>
        <begin position="1"/>
        <end position="18"/>
    </location>
</feature>
<feature type="region of interest" description="Disordered" evidence="1">
    <location>
        <begin position="1"/>
        <end position="29"/>
    </location>
</feature>
<organism evidence="3 4">
    <name type="scientific">Pseudonocardia sulfidoxydans NBRC 16205</name>
    <dbReference type="NCBI Taxonomy" id="1223511"/>
    <lineage>
        <taxon>Bacteria</taxon>
        <taxon>Bacillati</taxon>
        <taxon>Actinomycetota</taxon>
        <taxon>Actinomycetes</taxon>
        <taxon>Pseudonocardiales</taxon>
        <taxon>Pseudonocardiaceae</taxon>
        <taxon>Pseudonocardia</taxon>
    </lineage>
</organism>
<dbReference type="Proteomes" id="UP000321685">
    <property type="component" value="Unassembled WGS sequence"/>
</dbReference>
<evidence type="ECO:0000313" key="3">
    <source>
        <dbReference type="EMBL" id="GEL22692.1"/>
    </source>
</evidence>
<feature type="transmembrane region" description="Helical" evidence="2">
    <location>
        <begin position="39"/>
        <end position="63"/>
    </location>
</feature>
<keyword evidence="2" id="KW-1133">Transmembrane helix</keyword>
<keyword evidence="2" id="KW-0812">Transmembrane</keyword>
<keyword evidence="2" id="KW-0472">Membrane</keyword>
<dbReference type="AlphaFoldDB" id="A0A511DD23"/>
<gene>
    <name evidence="3" type="ORF">PSU4_16460</name>
</gene>
<evidence type="ECO:0000256" key="1">
    <source>
        <dbReference type="SAM" id="MobiDB-lite"/>
    </source>
</evidence>
<dbReference type="EMBL" id="BJVJ01000011">
    <property type="protein sequence ID" value="GEL22692.1"/>
    <property type="molecule type" value="Genomic_DNA"/>
</dbReference>
<accession>A0A511DD23</accession>